<dbReference type="NCBIfam" id="TIGR01750">
    <property type="entry name" value="fabZ"/>
    <property type="match status" value="1"/>
</dbReference>
<dbReference type="EMBL" id="JACHID010000005">
    <property type="protein sequence ID" value="MBB5021675.1"/>
    <property type="molecule type" value="Genomic_DNA"/>
</dbReference>
<dbReference type="InterPro" id="IPR013114">
    <property type="entry name" value="FabA_FabZ"/>
</dbReference>
<dbReference type="PANTHER" id="PTHR30272:SF1">
    <property type="entry name" value="3-HYDROXYACYL-[ACYL-CARRIER-PROTEIN] DEHYDRATASE"/>
    <property type="match status" value="1"/>
</dbReference>
<dbReference type="GO" id="GO:0019171">
    <property type="term" value="F:(3R)-hydroxyacyl-[acyl-carrier-protein] dehydratase activity"/>
    <property type="evidence" value="ECO:0007669"/>
    <property type="project" value="UniProtKB-EC"/>
</dbReference>
<dbReference type="GO" id="GO:0009245">
    <property type="term" value="P:lipid A biosynthetic process"/>
    <property type="evidence" value="ECO:0007669"/>
    <property type="project" value="UniProtKB-UniRule"/>
</dbReference>
<evidence type="ECO:0000256" key="8">
    <source>
        <dbReference type="HAMAP-Rule" id="MF_00406"/>
    </source>
</evidence>
<dbReference type="InterPro" id="IPR010084">
    <property type="entry name" value="FabZ"/>
</dbReference>
<feature type="active site" evidence="8">
    <location>
        <position position="48"/>
    </location>
</feature>
<evidence type="ECO:0000256" key="1">
    <source>
        <dbReference type="ARBA" id="ARBA00004496"/>
    </source>
</evidence>
<evidence type="ECO:0000313" key="9">
    <source>
        <dbReference type="EMBL" id="MBB5021675.1"/>
    </source>
</evidence>
<evidence type="ECO:0000256" key="3">
    <source>
        <dbReference type="ARBA" id="ARBA00022516"/>
    </source>
</evidence>
<keyword evidence="2 8" id="KW-0963">Cytoplasm</keyword>
<dbReference type="InterPro" id="IPR029069">
    <property type="entry name" value="HotDog_dom_sf"/>
</dbReference>
<dbReference type="EC" id="4.2.1.59" evidence="8"/>
<dbReference type="GO" id="GO:0006633">
    <property type="term" value="P:fatty acid biosynthetic process"/>
    <property type="evidence" value="ECO:0007669"/>
    <property type="project" value="UniProtKB-UniRule"/>
</dbReference>
<dbReference type="PANTHER" id="PTHR30272">
    <property type="entry name" value="3-HYDROXYACYL-[ACYL-CARRIER-PROTEIN] DEHYDRATASE"/>
    <property type="match status" value="1"/>
</dbReference>
<protein>
    <recommendedName>
        <fullName evidence="8">3-hydroxyacyl-[acyl-carrier-protein] dehydratase FabZ</fullName>
        <ecNumber evidence="8">4.2.1.59</ecNumber>
    </recommendedName>
    <alternativeName>
        <fullName evidence="8">(3R)-hydroxymyristoyl-[acyl-carrier-protein] dehydratase</fullName>
        <shortName evidence="8">(3R)-hydroxymyristoyl-ACP dehydrase</shortName>
    </alternativeName>
    <alternativeName>
        <fullName evidence="8">Beta-hydroxyacyl-ACP dehydratase</fullName>
    </alternativeName>
</protein>
<name>A0A7W8DGQ7_9BACT</name>
<dbReference type="GO" id="GO:0016020">
    <property type="term" value="C:membrane"/>
    <property type="evidence" value="ECO:0007669"/>
    <property type="project" value="GOC"/>
</dbReference>
<dbReference type="FunFam" id="3.10.129.10:FF:000001">
    <property type="entry name" value="3-hydroxyacyl-[acyl-carrier-protein] dehydratase FabZ"/>
    <property type="match status" value="1"/>
</dbReference>
<comment type="similarity">
    <text evidence="8">Belongs to the thioester dehydratase family. FabZ subfamily.</text>
</comment>
<dbReference type="AlphaFoldDB" id="A0A7W8DGQ7"/>
<sequence>MKINEIMQYLPHRYPFLLIDRVIEVNQAEGAITAQKNVTINEPFFNGHFPGSPIMPGVLVVEAMAQAGGILGLKLLEAEGRDIKNCVIFFMTIDKTKFRVPVVPGDTVIFKVQMTKRKGHICQLEARAYVDDELVCESSLKAMIKADAG</sequence>
<evidence type="ECO:0000256" key="2">
    <source>
        <dbReference type="ARBA" id="ARBA00022490"/>
    </source>
</evidence>
<dbReference type="Gene3D" id="3.10.129.10">
    <property type="entry name" value="Hotdog Thioesterase"/>
    <property type="match status" value="1"/>
</dbReference>
<dbReference type="CDD" id="cd01288">
    <property type="entry name" value="FabZ"/>
    <property type="match status" value="1"/>
</dbReference>
<comment type="function">
    <text evidence="7 8">Involved in unsaturated fatty acids biosynthesis. Catalyzes the dehydration of short chain beta-hydroxyacyl-ACPs and long chain saturated and unsaturated beta-hydroxyacyl-ACPs.</text>
</comment>
<dbReference type="NCBIfam" id="NF000582">
    <property type="entry name" value="PRK00006.1"/>
    <property type="match status" value="1"/>
</dbReference>
<evidence type="ECO:0000256" key="4">
    <source>
        <dbReference type="ARBA" id="ARBA00022556"/>
    </source>
</evidence>
<comment type="caution">
    <text evidence="9">The sequence shown here is derived from an EMBL/GenBank/DDBJ whole genome shotgun (WGS) entry which is preliminary data.</text>
</comment>
<keyword evidence="6 8" id="KW-0456">Lyase</keyword>
<comment type="catalytic activity">
    <reaction evidence="8">
        <text>a (3R)-hydroxyacyl-[ACP] = a (2E)-enoyl-[ACP] + H2O</text>
        <dbReference type="Rhea" id="RHEA:13097"/>
        <dbReference type="Rhea" id="RHEA-COMP:9925"/>
        <dbReference type="Rhea" id="RHEA-COMP:9945"/>
        <dbReference type="ChEBI" id="CHEBI:15377"/>
        <dbReference type="ChEBI" id="CHEBI:78784"/>
        <dbReference type="ChEBI" id="CHEBI:78827"/>
        <dbReference type="EC" id="4.2.1.59"/>
    </reaction>
</comment>
<dbReference type="Proteomes" id="UP000528322">
    <property type="component" value="Unassembled WGS sequence"/>
</dbReference>
<accession>A0A7W8DGQ7</accession>
<keyword evidence="3 8" id="KW-0444">Lipid biosynthesis</keyword>
<proteinExistence type="inferred from homology"/>
<keyword evidence="10" id="KW-1185">Reference proteome</keyword>
<evidence type="ECO:0000256" key="6">
    <source>
        <dbReference type="ARBA" id="ARBA00023239"/>
    </source>
</evidence>
<keyword evidence="5 8" id="KW-0443">Lipid metabolism</keyword>
<organism evidence="9 10">
    <name type="scientific">Desulfurispira natronophila</name>
    <dbReference type="NCBI Taxonomy" id="682562"/>
    <lineage>
        <taxon>Bacteria</taxon>
        <taxon>Pseudomonadati</taxon>
        <taxon>Chrysiogenota</taxon>
        <taxon>Chrysiogenia</taxon>
        <taxon>Chrysiogenales</taxon>
        <taxon>Chrysiogenaceae</taxon>
        <taxon>Desulfurispira</taxon>
    </lineage>
</organism>
<keyword evidence="4 8" id="KW-0441">Lipid A biosynthesis</keyword>
<gene>
    <name evidence="8" type="primary">fabZ</name>
    <name evidence="9" type="ORF">HNR37_000988</name>
</gene>
<evidence type="ECO:0000313" key="10">
    <source>
        <dbReference type="Proteomes" id="UP000528322"/>
    </source>
</evidence>
<comment type="subcellular location">
    <subcellularLocation>
        <location evidence="1 8">Cytoplasm</location>
    </subcellularLocation>
</comment>
<dbReference type="HAMAP" id="MF_00406">
    <property type="entry name" value="FabZ"/>
    <property type="match status" value="1"/>
</dbReference>
<reference evidence="9 10" key="1">
    <citation type="submission" date="2020-08" db="EMBL/GenBank/DDBJ databases">
        <title>Genomic Encyclopedia of Type Strains, Phase IV (KMG-IV): sequencing the most valuable type-strain genomes for metagenomic binning, comparative biology and taxonomic classification.</title>
        <authorList>
            <person name="Goeker M."/>
        </authorList>
    </citation>
    <scope>NUCLEOTIDE SEQUENCE [LARGE SCALE GENOMIC DNA]</scope>
    <source>
        <strain evidence="9 10">DSM 22071</strain>
    </source>
</reference>
<dbReference type="RefSeq" id="WP_183730801.1">
    <property type="nucleotide sequence ID" value="NZ_JACHID010000005.1"/>
</dbReference>
<evidence type="ECO:0000256" key="5">
    <source>
        <dbReference type="ARBA" id="ARBA00023098"/>
    </source>
</evidence>
<dbReference type="SUPFAM" id="SSF54637">
    <property type="entry name" value="Thioesterase/thiol ester dehydrase-isomerase"/>
    <property type="match status" value="1"/>
</dbReference>
<evidence type="ECO:0000256" key="7">
    <source>
        <dbReference type="ARBA" id="ARBA00025049"/>
    </source>
</evidence>
<dbReference type="Pfam" id="PF07977">
    <property type="entry name" value="FabA"/>
    <property type="match status" value="1"/>
</dbReference>
<dbReference type="GO" id="GO:0005737">
    <property type="term" value="C:cytoplasm"/>
    <property type="evidence" value="ECO:0007669"/>
    <property type="project" value="UniProtKB-SubCell"/>
</dbReference>